<evidence type="ECO:0000313" key="3">
    <source>
        <dbReference type="EMBL" id="AYE36676.1"/>
    </source>
</evidence>
<comment type="caution">
    <text evidence="2">Once thought to be involved in copper homeostasis, experiments in E.coli have shown this is not the case.</text>
</comment>
<dbReference type="GO" id="GO:0005507">
    <property type="term" value="F:copper ion binding"/>
    <property type="evidence" value="ECO:0007669"/>
    <property type="project" value="TreeGrafter"/>
</dbReference>
<protein>
    <recommendedName>
        <fullName evidence="2">PF03932 family protein CutC</fullName>
    </recommendedName>
</protein>
<dbReference type="Gene3D" id="3.20.20.380">
    <property type="entry name" value="Copper homeostasis (CutC) domain"/>
    <property type="match status" value="1"/>
</dbReference>
<comment type="similarity">
    <text evidence="1 2">Belongs to the CutC family.</text>
</comment>
<sequence>MIREACVFNIDEAMTSFKLGANRIELCENTNCGGTTPSYGTIKILKENLRIPIAVMIRPRCGDFVYSNLEFQAMKEDIKVCKSLGVEGVVFGILDDENEIDIARTRELLGLSKPLKVTFHKAIDNTCDIRASVSKLMDIGVHRILTSGGAFRAEDSLILLKELILMTENKLEIVVAGKVTKQNIDSIDSILGARAYHGKLIVGDLNL</sequence>
<keyword evidence="2" id="KW-0963">Cytoplasm</keyword>
<name>A0A386PM65_9SPIR</name>
<dbReference type="OrthoDB" id="9815677at2"/>
<dbReference type="HAMAP" id="MF_00795">
    <property type="entry name" value="CutC"/>
    <property type="match status" value="1"/>
</dbReference>
<evidence type="ECO:0000256" key="2">
    <source>
        <dbReference type="HAMAP-Rule" id="MF_00795"/>
    </source>
</evidence>
<dbReference type="PANTHER" id="PTHR12598:SF0">
    <property type="entry name" value="COPPER HOMEOSTASIS PROTEIN CUTC HOMOLOG"/>
    <property type="match status" value="1"/>
</dbReference>
<dbReference type="InterPro" id="IPR005627">
    <property type="entry name" value="CutC-like"/>
</dbReference>
<dbReference type="EMBL" id="CP028884">
    <property type="protein sequence ID" value="AYE36676.1"/>
    <property type="molecule type" value="Genomic_DNA"/>
</dbReference>
<organism evidence="3 4">
    <name type="scientific">Borrelia turcica IST7</name>
    <dbReference type="NCBI Taxonomy" id="1104446"/>
    <lineage>
        <taxon>Bacteria</taxon>
        <taxon>Pseudomonadati</taxon>
        <taxon>Spirochaetota</taxon>
        <taxon>Spirochaetia</taxon>
        <taxon>Spirochaetales</taxon>
        <taxon>Borreliaceae</taxon>
        <taxon>Borrelia</taxon>
    </lineage>
</organism>
<dbReference type="SUPFAM" id="SSF110395">
    <property type="entry name" value="CutC-like"/>
    <property type="match status" value="1"/>
</dbReference>
<dbReference type="RefSeq" id="WP_120104596.1">
    <property type="nucleotide sequence ID" value="NZ_CP028884.1"/>
</dbReference>
<dbReference type="KEGG" id="btur:DB313_04365"/>
<proteinExistence type="inferred from homology"/>
<keyword evidence="4" id="KW-1185">Reference proteome</keyword>
<accession>A0A386PM65</accession>
<dbReference type="Pfam" id="PF03932">
    <property type="entry name" value="CutC"/>
    <property type="match status" value="1"/>
</dbReference>
<comment type="subcellular location">
    <subcellularLocation>
        <location evidence="2">Cytoplasm</location>
    </subcellularLocation>
</comment>
<evidence type="ECO:0000313" key="4">
    <source>
        <dbReference type="Proteomes" id="UP000275571"/>
    </source>
</evidence>
<dbReference type="Proteomes" id="UP000275571">
    <property type="component" value="Chromosome"/>
</dbReference>
<dbReference type="InterPro" id="IPR036822">
    <property type="entry name" value="CutC-like_dom_sf"/>
</dbReference>
<dbReference type="GO" id="GO:0005737">
    <property type="term" value="C:cytoplasm"/>
    <property type="evidence" value="ECO:0007669"/>
    <property type="project" value="UniProtKB-SubCell"/>
</dbReference>
<reference evidence="3 4" key="1">
    <citation type="journal article" date="2018" name="Infect. Genet. Evol.">
        <title>Genome-wide analysis of Borrelia turcica and 'Candidatus Borrelia tachyglossi' shows relapsing fever-like genomes with unique genomic links to Lyme disease Borrelia.</title>
        <authorList>
            <person name="Gofton A.W."/>
            <person name="Margos G."/>
            <person name="Fingerle V."/>
            <person name="Hepner S."/>
            <person name="Loh S.M."/>
            <person name="Ryan U."/>
            <person name="Irwin P."/>
            <person name="Oskam C.L."/>
        </authorList>
    </citation>
    <scope>NUCLEOTIDE SEQUENCE [LARGE SCALE GENOMIC DNA]</scope>
    <source>
        <strain evidence="3 4">IST7</strain>
    </source>
</reference>
<evidence type="ECO:0000256" key="1">
    <source>
        <dbReference type="ARBA" id="ARBA00007768"/>
    </source>
</evidence>
<dbReference type="PANTHER" id="PTHR12598">
    <property type="entry name" value="COPPER HOMEOSTASIS PROTEIN CUTC"/>
    <property type="match status" value="1"/>
</dbReference>
<gene>
    <name evidence="2" type="primary">cutC</name>
    <name evidence="3" type="ORF">DB313_04365</name>
</gene>
<dbReference type="AlphaFoldDB" id="A0A386PM65"/>